<evidence type="ECO:0000256" key="1">
    <source>
        <dbReference type="SAM" id="Phobius"/>
    </source>
</evidence>
<dbReference type="EMBL" id="CAJFCJ010000019">
    <property type="protein sequence ID" value="CAD5123375.1"/>
    <property type="molecule type" value="Genomic_DNA"/>
</dbReference>
<sequence length="201" mass="22502">MKATSPTRDVTRIIMKGLWMTCQDGGVDFAGKEETGTTCSKYDDDTVLDYFNVSRIFMTVGTFCTCVCLVGVIFFVIRLKGLRIIAFCNVLSAVAAVSKTVCVTIQGIDYRIVQKATGFDLHASFYIGCISSLLSLLSVFFISLLLINYYSGKYEEESVDDNYISRPRYGGNYKGPPIGRQMRPQSFEYGRIHSQMPGVRY</sequence>
<dbReference type="Gene3D" id="1.20.140.150">
    <property type="match status" value="1"/>
</dbReference>
<feature type="transmembrane region" description="Helical" evidence="1">
    <location>
        <begin position="56"/>
        <end position="77"/>
    </location>
</feature>
<name>A0A7I8W4F1_9ANNE</name>
<comment type="caution">
    <text evidence="2">The sequence shown here is derived from an EMBL/GenBank/DDBJ whole genome shotgun (WGS) entry which is preliminary data.</text>
</comment>
<dbReference type="Proteomes" id="UP000549394">
    <property type="component" value="Unassembled WGS sequence"/>
</dbReference>
<evidence type="ECO:0000313" key="3">
    <source>
        <dbReference type="Proteomes" id="UP000549394"/>
    </source>
</evidence>
<proteinExistence type="predicted"/>
<keyword evidence="1" id="KW-0812">Transmembrane</keyword>
<evidence type="ECO:0000313" key="2">
    <source>
        <dbReference type="EMBL" id="CAD5123375.1"/>
    </source>
</evidence>
<organism evidence="2 3">
    <name type="scientific">Dimorphilus gyrociliatus</name>
    <dbReference type="NCBI Taxonomy" id="2664684"/>
    <lineage>
        <taxon>Eukaryota</taxon>
        <taxon>Metazoa</taxon>
        <taxon>Spiralia</taxon>
        <taxon>Lophotrochozoa</taxon>
        <taxon>Annelida</taxon>
        <taxon>Polychaeta</taxon>
        <taxon>Polychaeta incertae sedis</taxon>
        <taxon>Dinophilidae</taxon>
        <taxon>Dimorphilus</taxon>
    </lineage>
</organism>
<keyword evidence="3" id="KW-1185">Reference proteome</keyword>
<dbReference type="AlphaFoldDB" id="A0A7I8W4F1"/>
<reference evidence="2 3" key="1">
    <citation type="submission" date="2020-08" db="EMBL/GenBank/DDBJ databases">
        <authorList>
            <person name="Hejnol A."/>
        </authorList>
    </citation>
    <scope>NUCLEOTIDE SEQUENCE [LARGE SCALE GENOMIC DNA]</scope>
</reference>
<gene>
    <name evidence="2" type="ORF">DGYR_LOCUS11059</name>
</gene>
<keyword evidence="1" id="KW-0472">Membrane</keyword>
<keyword evidence="1" id="KW-1133">Transmembrane helix</keyword>
<feature type="transmembrane region" description="Helical" evidence="1">
    <location>
        <begin position="84"/>
        <end position="108"/>
    </location>
</feature>
<feature type="transmembrane region" description="Helical" evidence="1">
    <location>
        <begin position="123"/>
        <end position="147"/>
    </location>
</feature>
<protein>
    <submittedName>
        <fullName evidence="2">DgyrCDS11731</fullName>
    </submittedName>
</protein>
<accession>A0A7I8W4F1</accession>